<keyword evidence="2" id="KW-1185">Reference proteome</keyword>
<dbReference type="Proteomes" id="UP001188597">
    <property type="component" value="Unassembled WGS sequence"/>
</dbReference>
<protein>
    <submittedName>
        <fullName evidence="1">Uncharacterized protein</fullName>
    </submittedName>
</protein>
<organism evidence="1 2">
    <name type="scientific">Escallonia herrerae</name>
    <dbReference type="NCBI Taxonomy" id="1293975"/>
    <lineage>
        <taxon>Eukaryota</taxon>
        <taxon>Viridiplantae</taxon>
        <taxon>Streptophyta</taxon>
        <taxon>Embryophyta</taxon>
        <taxon>Tracheophyta</taxon>
        <taxon>Spermatophyta</taxon>
        <taxon>Magnoliopsida</taxon>
        <taxon>eudicotyledons</taxon>
        <taxon>Gunneridae</taxon>
        <taxon>Pentapetalae</taxon>
        <taxon>asterids</taxon>
        <taxon>campanulids</taxon>
        <taxon>Escalloniales</taxon>
        <taxon>Escalloniaceae</taxon>
        <taxon>Escallonia</taxon>
    </lineage>
</organism>
<gene>
    <name evidence="1" type="ORF">RJ639_033901</name>
</gene>
<evidence type="ECO:0000313" key="1">
    <source>
        <dbReference type="EMBL" id="KAK3033394.1"/>
    </source>
</evidence>
<sequence length="246" mass="27093">MEDEWWVCTTYPTDKTQRKIQNPYGLRPATKPNNSYMTETTEEPEASITCRPSSSPPLSDVHEFLMALVRRGVGGQPLLHREELLGTGDVGAGGGHLHVVDVPPVVRAGTVGGQVHGANRAGQTRASAAEDVQVTPLEVVVARTHQSTPGLQIVNAHAVAVGVVQGQSDVRVRPGPYDRAGPDVDRWLTADRAMVATDKAMKRWNQTLMTCMWYNVDMEVTLIVPILTWSLRFLDVSSDEFHYQRL</sequence>
<dbReference type="AlphaFoldDB" id="A0AA88WV32"/>
<proteinExistence type="predicted"/>
<comment type="caution">
    <text evidence="1">The sequence shown here is derived from an EMBL/GenBank/DDBJ whole genome shotgun (WGS) entry which is preliminary data.</text>
</comment>
<name>A0AA88WV32_9ASTE</name>
<accession>A0AA88WV32</accession>
<reference evidence="1" key="1">
    <citation type="submission" date="2022-12" db="EMBL/GenBank/DDBJ databases">
        <title>Draft genome assemblies for two species of Escallonia (Escalloniales).</title>
        <authorList>
            <person name="Chanderbali A."/>
            <person name="Dervinis C."/>
            <person name="Anghel I."/>
            <person name="Soltis D."/>
            <person name="Soltis P."/>
            <person name="Zapata F."/>
        </authorList>
    </citation>
    <scope>NUCLEOTIDE SEQUENCE</scope>
    <source>
        <strain evidence="1">UCBG64.0493</strain>
        <tissue evidence="1">Leaf</tissue>
    </source>
</reference>
<evidence type="ECO:0000313" key="2">
    <source>
        <dbReference type="Proteomes" id="UP001188597"/>
    </source>
</evidence>
<dbReference type="EMBL" id="JAVXUP010000235">
    <property type="protein sequence ID" value="KAK3033394.1"/>
    <property type="molecule type" value="Genomic_DNA"/>
</dbReference>